<dbReference type="GeneID" id="97176094"/>
<dbReference type="Proteomes" id="UP000242351">
    <property type="component" value="Unassembled WGS sequence"/>
</dbReference>
<dbReference type="RefSeq" id="WP_100329913.1">
    <property type="nucleotide sequence ID" value="NZ_CBDBYO010000018.1"/>
</dbReference>
<evidence type="ECO:0000313" key="5">
    <source>
        <dbReference type="Proteomes" id="UP000243446"/>
    </source>
</evidence>
<dbReference type="EMBL" id="PGOZ01000009">
    <property type="protein sequence ID" value="PJI32504.1"/>
    <property type="molecule type" value="Genomic_DNA"/>
</dbReference>
<dbReference type="Proteomes" id="UP000243446">
    <property type="component" value="Unassembled WGS sequence"/>
</dbReference>
<comment type="caution">
    <text evidence="3">The sequence shown here is derived from an EMBL/GenBank/DDBJ whole genome shotgun (WGS) entry which is preliminary data.</text>
</comment>
<evidence type="ECO:0000313" key="2">
    <source>
        <dbReference type="EMBL" id="PJI32504.1"/>
    </source>
</evidence>
<dbReference type="Pfam" id="PF13619">
    <property type="entry name" value="KTSC"/>
    <property type="match status" value="1"/>
</dbReference>
<gene>
    <name evidence="2" type="ORF">CU320_08720</name>
    <name evidence="3" type="ORF">CWI32_10575</name>
</gene>
<dbReference type="AlphaFoldDB" id="A0A2H9YQB6"/>
<evidence type="ECO:0000259" key="1">
    <source>
        <dbReference type="Pfam" id="PF13619"/>
    </source>
</evidence>
<dbReference type="EMBL" id="PHRG01000005">
    <property type="protein sequence ID" value="PJO74836.1"/>
    <property type="molecule type" value="Genomic_DNA"/>
</dbReference>
<reference evidence="3 5" key="1">
    <citation type="submission" date="2017-11" db="EMBL/GenBank/DDBJ databases">
        <title>Revising the taxonomy of the Acinetobacter lwoffii group: the description of Acinetobacter pseudolwoffii sp. nov. and emended description of Acinetobacter lwoffii.</title>
        <authorList>
            <person name="Nemec A."/>
            <person name="Radolfova-Krizova L."/>
        </authorList>
    </citation>
    <scope>NUCLEOTIDE SEQUENCE [LARGE SCALE GENOMIC DNA]</scope>
    <source>
        <strain evidence="3 5">ANC 5044</strain>
    </source>
</reference>
<accession>A0A2H9YQB6</accession>
<accession>A0A2H9ULD1</accession>
<feature type="domain" description="KTSC" evidence="1">
    <location>
        <begin position="9"/>
        <end position="56"/>
    </location>
</feature>
<name>A0A2H9YQB6_9GAMM</name>
<protein>
    <submittedName>
        <fullName evidence="3">KTSC domain-containing protein</fullName>
    </submittedName>
</protein>
<organism evidence="3 5">
    <name type="scientific">Acinetobacter pseudolwoffii</name>
    <dbReference type="NCBI Taxonomy" id="2053287"/>
    <lineage>
        <taxon>Bacteria</taxon>
        <taxon>Pseudomonadati</taxon>
        <taxon>Pseudomonadota</taxon>
        <taxon>Gammaproteobacteria</taxon>
        <taxon>Moraxellales</taxon>
        <taxon>Moraxellaceae</taxon>
        <taxon>Acinetobacter</taxon>
    </lineage>
</organism>
<dbReference type="InterPro" id="IPR025309">
    <property type="entry name" value="KTSC_dom"/>
</dbReference>
<evidence type="ECO:0000313" key="3">
    <source>
        <dbReference type="EMBL" id="PJO74836.1"/>
    </source>
</evidence>
<reference evidence="2 4" key="2">
    <citation type="submission" date="2017-11" db="EMBL/GenBank/DDBJ databases">
        <authorList>
            <person name="Han C.G."/>
        </authorList>
    </citation>
    <scope>NUCLEOTIDE SEQUENCE [LARGE SCALE GENOMIC DNA]</scope>
    <source>
        <strain evidence="2 4">ANC 5347</strain>
    </source>
</reference>
<reference evidence="2 4" key="3">
    <citation type="submission" date="2017-12" db="EMBL/GenBank/DDBJ databases">
        <title>Revising the taxonomy of the Acinetobacter lwoffii group: the description of Acinetobacter pseudolwoffii sp. nov. and emended description of Acinetobacter lwoffii.</title>
        <authorList>
            <person name="Nemec A."/>
        </authorList>
    </citation>
    <scope>NUCLEOTIDE SEQUENCE [LARGE SCALE GENOMIC DNA]</scope>
    <source>
        <strain evidence="2 4">ANC 5347</strain>
    </source>
</reference>
<evidence type="ECO:0000313" key="4">
    <source>
        <dbReference type="Proteomes" id="UP000242351"/>
    </source>
</evidence>
<proteinExistence type="predicted"/>
<sequence>MQKLLTVISWKYNPSSRHLKIVYSNGHTELYHPVPEFIYDNLLRREDKAAFVHKYLEYNLHFNKVCMD</sequence>